<organism evidence="2 3">
    <name type="scientific">Platanthera zijinensis</name>
    <dbReference type="NCBI Taxonomy" id="2320716"/>
    <lineage>
        <taxon>Eukaryota</taxon>
        <taxon>Viridiplantae</taxon>
        <taxon>Streptophyta</taxon>
        <taxon>Embryophyta</taxon>
        <taxon>Tracheophyta</taxon>
        <taxon>Spermatophyta</taxon>
        <taxon>Magnoliopsida</taxon>
        <taxon>Liliopsida</taxon>
        <taxon>Asparagales</taxon>
        <taxon>Orchidaceae</taxon>
        <taxon>Orchidoideae</taxon>
        <taxon>Orchideae</taxon>
        <taxon>Orchidinae</taxon>
        <taxon>Platanthera</taxon>
    </lineage>
</organism>
<evidence type="ECO:0000256" key="1">
    <source>
        <dbReference type="SAM" id="MobiDB-lite"/>
    </source>
</evidence>
<gene>
    <name evidence="2" type="ORF">KSP39_PZI013862</name>
</gene>
<evidence type="ECO:0000313" key="3">
    <source>
        <dbReference type="Proteomes" id="UP001418222"/>
    </source>
</evidence>
<comment type="caution">
    <text evidence="2">The sequence shown here is derived from an EMBL/GenBank/DDBJ whole genome shotgun (WGS) entry which is preliminary data.</text>
</comment>
<feature type="compositionally biased region" description="Basic residues" evidence="1">
    <location>
        <begin position="64"/>
        <end position="76"/>
    </location>
</feature>
<evidence type="ECO:0000313" key="2">
    <source>
        <dbReference type="EMBL" id="KAK8935232.1"/>
    </source>
</evidence>
<accession>A0AAP0BCB8</accession>
<dbReference type="EMBL" id="JBBWWQ010000011">
    <property type="protein sequence ID" value="KAK8935232.1"/>
    <property type="molecule type" value="Genomic_DNA"/>
</dbReference>
<reference evidence="2 3" key="1">
    <citation type="journal article" date="2022" name="Nat. Plants">
        <title>Genomes of leafy and leafless Platanthera orchids illuminate the evolution of mycoheterotrophy.</title>
        <authorList>
            <person name="Li M.H."/>
            <person name="Liu K.W."/>
            <person name="Li Z."/>
            <person name="Lu H.C."/>
            <person name="Ye Q.L."/>
            <person name="Zhang D."/>
            <person name="Wang J.Y."/>
            <person name="Li Y.F."/>
            <person name="Zhong Z.M."/>
            <person name="Liu X."/>
            <person name="Yu X."/>
            <person name="Liu D.K."/>
            <person name="Tu X.D."/>
            <person name="Liu B."/>
            <person name="Hao Y."/>
            <person name="Liao X.Y."/>
            <person name="Jiang Y.T."/>
            <person name="Sun W.H."/>
            <person name="Chen J."/>
            <person name="Chen Y.Q."/>
            <person name="Ai Y."/>
            <person name="Zhai J.W."/>
            <person name="Wu S.S."/>
            <person name="Zhou Z."/>
            <person name="Hsiao Y.Y."/>
            <person name="Wu W.L."/>
            <person name="Chen Y.Y."/>
            <person name="Lin Y.F."/>
            <person name="Hsu J.L."/>
            <person name="Li C.Y."/>
            <person name="Wang Z.W."/>
            <person name="Zhao X."/>
            <person name="Zhong W.Y."/>
            <person name="Ma X.K."/>
            <person name="Ma L."/>
            <person name="Huang J."/>
            <person name="Chen G.Z."/>
            <person name="Huang M.Z."/>
            <person name="Huang L."/>
            <person name="Peng D.H."/>
            <person name="Luo Y.B."/>
            <person name="Zou S.Q."/>
            <person name="Chen S.P."/>
            <person name="Lan S."/>
            <person name="Tsai W.C."/>
            <person name="Van de Peer Y."/>
            <person name="Liu Z.J."/>
        </authorList>
    </citation>
    <scope>NUCLEOTIDE SEQUENCE [LARGE SCALE GENOMIC DNA]</scope>
    <source>
        <strain evidence="2">Lor287</strain>
    </source>
</reference>
<dbReference type="AlphaFoldDB" id="A0AAP0BCB8"/>
<feature type="region of interest" description="Disordered" evidence="1">
    <location>
        <begin position="44"/>
        <end position="131"/>
    </location>
</feature>
<sequence>MHPYAFHIALAAFAGAAVAAFSSCYFHCRALSQLLEFHLALDRRREERQADTHSGPGDGEGNQRRRPPSHRRRRRATSTMECPIPEPENRFPGEWDQDVGNMGRGCSSRIESRPPNGTYEALHVSPDSSSD</sequence>
<name>A0AAP0BCB8_9ASPA</name>
<protein>
    <submittedName>
        <fullName evidence="2">Uncharacterized protein</fullName>
    </submittedName>
</protein>
<proteinExistence type="predicted"/>
<keyword evidence="3" id="KW-1185">Reference proteome</keyword>
<dbReference type="Proteomes" id="UP001418222">
    <property type="component" value="Unassembled WGS sequence"/>
</dbReference>